<organism evidence="3 4">
    <name type="scientific">Corynebacterium pygosceleis</name>
    <dbReference type="NCBI Taxonomy" id="2800406"/>
    <lineage>
        <taxon>Bacteria</taxon>
        <taxon>Bacillati</taxon>
        <taxon>Actinomycetota</taxon>
        <taxon>Actinomycetes</taxon>
        <taxon>Mycobacteriales</taxon>
        <taxon>Corynebacteriaceae</taxon>
        <taxon>Corynebacterium</taxon>
    </lineage>
</organism>
<comment type="caution">
    <text evidence="3">The sequence shown here is derived from an EMBL/GenBank/DDBJ whole genome shotgun (WGS) entry which is preliminary data.</text>
</comment>
<evidence type="ECO:0000256" key="1">
    <source>
        <dbReference type="SAM" id="MobiDB-lite"/>
    </source>
</evidence>
<accession>A0A9Q4C5V7</accession>
<proteinExistence type="predicted"/>
<gene>
    <name evidence="3" type="ORF">OS129_00010</name>
</gene>
<protein>
    <submittedName>
        <fullName evidence="3">DUF3558 domain-containing protein</fullName>
    </submittedName>
</protein>
<dbReference type="Proteomes" id="UP001071478">
    <property type="component" value="Unassembled WGS sequence"/>
</dbReference>
<reference evidence="3" key="1">
    <citation type="submission" date="2022-11" db="EMBL/GenBank/DDBJ databases">
        <title>Corynebacterium sp. isolated from Penguins.</title>
        <authorList>
            <person name="Sedlar K."/>
            <person name="Svec P."/>
        </authorList>
    </citation>
    <scope>NUCLEOTIDE SEQUENCE</scope>
    <source>
        <strain evidence="3">P7374</strain>
    </source>
</reference>
<feature type="region of interest" description="Disordered" evidence="1">
    <location>
        <begin position="38"/>
        <end position="78"/>
    </location>
</feature>
<sequence>MATQPEKKDGYPLTRTTVSTALLIACSCLTLTSCQAPEPGTGPAGRETTPTDASGTPSVGAVPDLSSATSNADGSPIVFDPVEAGKNLPDPCTELPAATLNEIGFKSDYERFTIGLDDTLPGKAISCDLSLIDMGFNDPAFGFYSDNLSREYLLQKDMFIENALESRVPNAYFYTYAPDDQSFCCIGVDTHRGRFGLLAGGYTKWTWQESCPSVLKYFDQLYEVTDGFSWLES</sequence>
<evidence type="ECO:0000313" key="4">
    <source>
        <dbReference type="Proteomes" id="UP001071478"/>
    </source>
</evidence>
<name>A0A9Q4C5V7_9CORY</name>
<evidence type="ECO:0000313" key="3">
    <source>
        <dbReference type="EMBL" id="MCX7467267.1"/>
    </source>
</evidence>
<dbReference type="RefSeq" id="WP_248085917.1">
    <property type="nucleotide sequence ID" value="NZ_JALNJA010000001.1"/>
</dbReference>
<dbReference type="EMBL" id="JAPMKU010000001">
    <property type="protein sequence ID" value="MCX7467267.1"/>
    <property type="molecule type" value="Genomic_DNA"/>
</dbReference>
<evidence type="ECO:0000256" key="2">
    <source>
        <dbReference type="SAM" id="SignalP"/>
    </source>
</evidence>
<keyword evidence="2" id="KW-0732">Signal</keyword>
<feature type="compositionally biased region" description="Polar residues" evidence="1">
    <location>
        <begin position="48"/>
        <end position="57"/>
    </location>
</feature>
<dbReference type="PROSITE" id="PS51257">
    <property type="entry name" value="PROKAR_LIPOPROTEIN"/>
    <property type="match status" value="1"/>
</dbReference>
<feature type="signal peptide" evidence="2">
    <location>
        <begin position="1"/>
        <end position="36"/>
    </location>
</feature>
<dbReference type="AlphaFoldDB" id="A0A9Q4C5V7"/>
<feature type="chain" id="PRO_5040281388" evidence="2">
    <location>
        <begin position="37"/>
        <end position="233"/>
    </location>
</feature>